<feature type="compositionally biased region" description="Basic and acidic residues" evidence="1">
    <location>
        <begin position="466"/>
        <end position="476"/>
    </location>
</feature>
<feature type="region of interest" description="Disordered" evidence="1">
    <location>
        <begin position="57"/>
        <end position="175"/>
    </location>
</feature>
<dbReference type="GeneID" id="7451289"/>
<evidence type="ECO:0008006" key="4">
    <source>
        <dbReference type="Google" id="ProtNLM"/>
    </source>
</evidence>
<feature type="region of interest" description="Disordered" evidence="1">
    <location>
        <begin position="408"/>
        <end position="486"/>
    </location>
</feature>
<feature type="compositionally biased region" description="Polar residues" evidence="1">
    <location>
        <begin position="261"/>
        <end position="271"/>
    </location>
</feature>
<dbReference type="PaxDb" id="35128-Thaps3649"/>
<organism evidence="2 3">
    <name type="scientific">Thalassiosira pseudonana</name>
    <name type="common">Marine diatom</name>
    <name type="synonym">Cyclotella nana</name>
    <dbReference type="NCBI Taxonomy" id="35128"/>
    <lineage>
        <taxon>Eukaryota</taxon>
        <taxon>Sar</taxon>
        <taxon>Stramenopiles</taxon>
        <taxon>Ochrophyta</taxon>
        <taxon>Bacillariophyta</taxon>
        <taxon>Coscinodiscophyceae</taxon>
        <taxon>Thalassiosirophycidae</taxon>
        <taxon>Thalassiosirales</taxon>
        <taxon>Thalassiosiraceae</taxon>
        <taxon>Thalassiosira</taxon>
    </lineage>
</organism>
<dbReference type="EMBL" id="CM000640">
    <property type="protein sequence ID" value="EED94356.1"/>
    <property type="molecule type" value="Genomic_DNA"/>
</dbReference>
<accession>B8BYD5</accession>
<dbReference type="InParanoid" id="B8BYD5"/>
<dbReference type="KEGG" id="tps:THAPSDRAFT_3649"/>
<keyword evidence="3" id="KW-1185">Reference proteome</keyword>
<feature type="compositionally biased region" description="Acidic residues" evidence="1">
    <location>
        <begin position="272"/>
        <end position="287"/>
    </location>
</feature>
<evidence type="ECO:0000256" key="1">
    <source>
        <dbReference type="SAM" id="MobiDB-lite"/>
    </source>
</evidence>
<reference evidence="2 3" key="2">
    <citation type="journal article" date="2008" name="Nature">
        <title>The Phaeodactylum genome reveals the evolutionary history of diatom genomes.</title>
        <authorList>
            <person name="Bowler C."/>
            <person name="Allen A.E."/>
            <person name="Badger J.H."/>
            <person name="Grimwood J."/>
            <person name="Jabbari K."/>
            <person name="Kuo A."/>
            <person name="Maheswari U."/>
            <person name="Martens C."/>
            <person name="Maumus F."/>
            <person name="Otillar R.P."/>
            <person name="Rayko E."/>
            <person name="Salamov A."/>
            <person name="Vandepoele K."/>
            <person name="Beszteri B."/>
            <person name="Gruber A."/>
            <person name="Heijde M."/>
            <person name="Katinka M."/>
            <person name="Mock T."/>
            <person name="Valentin K."/>
            <person name="Verret F."/>
            <person name="Berges J.A."/>
            <person name="Brownlee C."/>
            <person name="Cadoret J.P."/>
            <person name="Chiovitti A."/>
            <person name="Choi C.J."/>
            <person name="Coesel S."/>
            <person name="De Martino A."/>
            <person name="Detter J.C."/>
            <person name="Durkin C."/>
            <person name="Falciatore A."/>
            <person name="Fournet J."/>
            <person name="Haruta M."/>
            <person name="Huysman M.J."/>
            <person name="Jenkins B.D."/>
            <person name="Jiroutova K."/>
            <person name="Jorgensen R.E."/>
            <person name="Joubert Y."/>
            <person name="Kaplan A."/>
            <person name="Kroger N."/>
            <person name="Kroth P.G."/>
            <person name="La Roche J."/>
            <person name="Lindquist E."/>
            <person name="Lommer M."/>
            <person name="Martin-Jezequel V."/>
            <person name="Lopez P.J."/>
            <person name="Lucas S."/>
            <person name="Mangogna M."/>
            <person name="McGinnis K."/>
            <person name="Medlin L.K."/>
            <person name="Montsant A."/>
            <person name="Oudot-Le Secq M.P."/>
            <person name="Napoli C."/>
            <person name="Obornik M."/>
            <person name="Parker M.S."/>
            <person name="Petit J.L."/>
            <person name="Porcel B.M."/>
            <person name="Poulsen N."/>
            <person name="Robison M."/>
            <person name="Rychlewski L."/>
            <person name="Rynearson T.A."/>
            <person name="Schmutz J."/>
            <person name="Shapiro H."/>
            <person name="Siaut M."/>
            <person name="Stanley M."/>
            <person name="Sussman M.R."/>
            <person name="Taylor A.R."/>
            <person name="Vardi A."/>
            <person name="von Dassow P."/>
            <person name="Vyverman W."/>
            <person name="Willis A."/>
            <person name="Wyrwicz L.S."/>
            <person name="Rokhsar D.S."/>
            <person name="Weissenbach J."/>
            <person name="Armbrust E.V."/>
            <person name="Green B.R."/>
            <person name="Van de Peer Y."/>
            <person name="Grigoriev I.V."/>
        </authorList>
    </citation>
    <scope>NUCLEOTIDE SEQUENCE [LARGE SCALE GENOMIC DNA]</scope>
    <source>
        <strain evidence="2 3">CCMP1335</strain>
    </source>
</reference>
<dbReference type="HOGENOM" id="CLU_562050_0_0_1"/>
<dbReference type="Proteomes" id="UP000001449">
    <property type="component" value="Chromosome 3"/>
</dbReference>
<proteinExistence type="predicted"/>
<feature type="compositionally biased region" description="Polar residues" evidence="1">
    <location>
        <begin position="162"/>
        <end position="174"/>
    </location>
</feature>
<reference evidence="2 3" key="1">
    <citation type="journal article" date="2004" name="Science">
        <title>The genome of the diatom Thalassiosira pseudonana: ecology, evolution, and metabolism.</title>
        <authorList>
            <person name="Armbrust E.V."/>
            <person name="Berges J.A."/>
            <person name="Bowler C."/>
            <person name="Green B.R."/>
            <person name="Martinez D."/>
            <person name="Putnam N.H."/>
            <person name="Zhou S."/>
            <person name="Allen A.E."/>
            <person name="Apt K.E."/>
            <person name="Bechner M."/>
            <person name="Brzezinski M.A."/>
            <person name="Chaal B.K."/>
            <person name="Chiovitti A."/>
            <person name="Davis A.K."/>
            <person name="Demarest M.S."/>
            <person name="Detter J.C."/>
            <person name="Glavina T."/>
            <person name="Goodstein D."/>
            <person name="Hadi M.Z."/>
            <person name="Hellsten U."/>
            <person name="Hildebrand M."/>
            <person name="Jenkins B.D."/>
            <person name="Jurka J."/>
            <person name="Kapitonov V.V."/>
            <person name="Kroger N."/>
            <person name="Lau W.W."/>
            <person name="Lane T.W."/>
            <person name="Larimer F.W."/>
            <person name="Lippmeier J.C."/>
            <person name="Lucas S."/>
            <person name="Medina M."/>
            <person name="Montsant A."/>
            <person name="Obornik M."/>
            <person name="Parker M.S."/>
            <person name="Palenik B."/>
            <person name="Pazour G.J."/>
            <person name="Richardson P.M."/>
            <person name="Rynearson T.A."/>
            <person name="Saito M.A."/>
            <person name="Schwartz D.C."/>
            <person name="Thamatrakoln K."/>
            <person name="Valentin K."/>
            <person name="Vardi A."/>
            <person name="Wilkerson F.P."/>
            <person name="Rokhsar D.S."/>
        </authorList>
    </citation>
    <scope>NUCLEOTIDE SEQUENCE [LARGE SCALE GENOMIC DNA]</scope>
    <source>
        <strain evidence="2 3">CCMP1335</strain>
    </source>
</reference>
<feature type="compositionally biased region" description="Acidic residues" evidence="1">
    <location>
        <begin position="246"/>
        <end position="258"/>
    </location>
</feature>
<name>B8BYD5_THAPS</name>
<feature type="compositionally biased region" description="Polar residues" evidence="1">
    <location>
        <begin position="90"/>
        <end position="122"/>
    </location>
</feature>
<evidence type="ECO:0000313" key="2">
    <source>
        <dbReference type="EMBL" id="EED94356.1"/>
    </source>
</evidence>
<dbReference type="RefSeq" id="XP_002288920.1">
    <property type="nucleotide sequence ID" value="XM_002288884.1"/>
</dbReference>
<feature type="compositionally biased region" description="Polar residues" evidence="1">
    <location>
        <begin position="298"/>
        <end position="314"/>
    </location>
</feature>
<protein>
    <recommendedName>
        <fullName evidence="4">RanBP2-type domain-containing protein</fullName>
    </recommendedName>
</protein>
<gene>
    <name evidence="2" type="ORF">THAPSDRAFT_3649</name>
</gene>
<evidence type="ECO:0000313" key="3">
    <source>
        <dbReference type="Proteomes" id="UP000001449"/>
    </source>
</evidence>
<sequence length="486" mass="52996">MASTNDDWICKACTWTNDNPLGLACIMCQTLRPTKPKVGSAVKAKSVVKLVTVAQSTEPATMPTSKADISVIGSPTDPERPSQHRPAKSPGTTVKNYFNNQTLKQSTNVTSGTVGGKSTSQSCKHDEETTASVVQHDEEEDLKLPATPHQEGLKVSLDRSKQNNNDFESSVDSNNAERWDAFAALQENLESSDESDTDDRGEGDNSCNESECASEQHYERGPESNSDEEAQGGMEWNANYVASSSSEEDDSSDDEEELTFAGSNNPKLDTANNEEECVDLMDSDEENDYKMNHLKQASLRNANQSTTKQPSTSRSRLKKTEQPISKLHKSGTPIELDGDSDSSIEEVTSRRLPSPSARPLPPWQRSTPAASAKSRGKIPTQSATFDCMNCRNDVLGGSGAGVNGFSVCSRKGEEEAKSTAMKGSTKRRARQTNETSSKTATNRKRKGRTAAFDISFSGSSGEETTEERRQTIRQRDTWTSTIHVHS</sequence>
<dbReference type="AlphaFoldDB" id="B8BYD5"/>
<feature type="region of interest" description="Disordered" evidence="1">
    <location>
        <begin position="188"/>
        <end position="382"/>
    </location>
</feature>